<dbReference type="Proteomes" id="UP000193685">
    <property type="component" value="Unassembled WGS sequence"/>
</dbReference>
<dbReference type="EMBL" id="MCFI01000023">
    <property type="protein sequence ID" value="ORY76373.1"/>
    <property type="molecule type" value="Genomic_DNA"/>
</dbReference>
<keyword evidence="3" id="KW-1185">Reference proteome</keyword>
<evidence type="ECO:0000313" key="2">
    <source>
        <dbReference type="EMBL" id="ORY76373.1"/>
    </source>
</evidence>
<dbReference type="GeneID" id="63787335"/>
<dbReference type="RefSeq" id="XP_040722636.1">
    <property type="nucleotide sequence ID" value="XM_040870736.1"/>
</dbReference>
<name>A0A1Y2EXP9_PROLT</name>
<reference evidence="2 3" key="1">
    <citation type="submission" date="2016-07" db="EMBL/GenBank/DDBJ databases">
        <title>Pervasive Adenine N6-methylation of Active Genes in Fungi.</title>
        <authorList>
            <consortium name="DOE Joint Genome Institute"/>
            <person name="Mondo S.J."/>
            <person name="Dannebaum R.O."/>
            <person name="Kuo R.C."/>
            <person name="Labutti K."/>
            <person name="Haridas S."/>
            <person name="Kuo A."/>
            <person name="Salamov A."/>
            <person name="Ahrendt S.R."/>
            <person name="Lipzen A."/>
            <person name="Sullivan W."/>
            <person name="Andreopoulos W.B."/>
            <person name="Clum A."/>
            <person name="Lindquist E."/>
            <person name="Daum C."/>
            <person name="Ramamoorthy G.K."/>
            <person name="Gryganskyi A."/>
            <person name="Culley D."/>
            <person name="Magnuson J.K."/>
            <person name="James T.Y."/>
            <person name="O'Malley M.A."/>
            <person name="Stajich J.E."/>
            <person name="Spatafora J.W."/>
            <person name="Visel A."/>
            <person name="Grigoriev I.V."/>
        </authorList>
    </citation>
    <scope>NUCLEOTIDE SEQUENCE [LARGE SCALE GENOMIC DNA]</scope>
    <source>
        <strain evidence="2 3">12-1054</strain>
    </source>
</reference>
<sequence length="190" mass="21516">MKRFIYLALALRLLWTLVIGADTIAAGPPVLSTSIVKRSDFFKDAYKNAFMQHCTMSWLVVKDPAPTDPKACPYSQKKRQAVAGSNFLPQELYPNAPKVLHLNDIKGHGGYKICYLVPKTQNCPSGGAWGKDWFKVQYNGAMYGVACSKDRAHTPHRAPHTAKVQVAWRNYHQIWFKQPPVCRRVLIVFK</sequence>
<protein>
    <recommendedName>
        <fullName evidence="4">Secreted protein</fullName>
    </recommendedName>
</protein>
<evidence type="ECO:0000313" key="3">
    <source>
        <dbReference type="Proteomes" id="UP000193685"/>
    </source>
</evidence>
<accession>A0A1Y2EXP9</accession>
<keyword evidence="1" id="KW-0732">Signal</keyword>
<comment type="caution">
    <text evidence="2">The sequence shown here is derived from an EMBL/GenBank/DDBJ whole genome shotgun (WGS) entry which is preliminary data.</text>
</comment>
<evidence type="ECO:0008006" key="4">
    <source>
        <dbReference type="Google" id="ProtNLM"/>
    </source>
</evidence>
<evidence type="ECO:0000256" key="1">
    <source>
        <dbReference type="SAM" id="SignalP"/>
    </source>
</evidence>
<gene>
    <name evidence="2" type="ORF">BCR37DRAFT_389457</name>
</gene>
<organism evidence="2 3">
    <name type="scientific">Protomyces lactucae-debilis</name>
    <dbReference type="NCBI Taxonomy" id="2754530"/>
    <lineage>
        <taxon>Eukaryota</taxon>
        <taxon>Fungi</taxon>
        <taxon>Dikarya</taxon>
        <taxon>Ascomycota</taxon>
        <taxon>Taphrinomycotina</taxon>
        <taxon>Taphrinomycetes</taxon>
        <taxon>Taphrinales</taxon>
        <taxon>Protomycetaceae</taxon>
        <taxon>Protomyces</taxon>
    </lineage>
</organism>
<proteinExistence type="predicted"/>
<dbReference type="AlphaFoldDB" id="A0A1Y2EXP9"/>
<feature type="signal peptide" evidence="1">
    <location>
        <begin position="1"/>
        <end position="20"/>
    </location>
</feature>
<feature type="chain" id="PRO_5012643838" description="Secreted protein" evidence="1">
    <location>
        <begin position="21"/>
        <end position="190"/>
    </location>
</feature>